<feature type="non-terminal residue" evidence="1">
    <location>
        <position position="181"/>
    </location>
</feature>
<accession>A0A0P9CL68</accession>
<keyword evidence="2" id="KW-1185">Reference proteome</keyword>
<reference evidence="1 2" key="1">
    <citation type="submission" date="2015-09" db="EMBL/GenBank/DDBJ databases">
        <title>Draft genome sequence of Kouleothrix aurantiaca JCM 19913.</title>
        <authorList>
            <person name="Hemp J."/>
        </authorList>
    </citation>
    <scope>NUCLEOTIDE SEQUENCE [LARGE SCALE GENOMIC DNA]</scope>
    <source>
        <strain evidence="1 2">COM-B</strain>
    </source>
</reference>
<proteinExistence type="predicted"/>
<name>A0A0P9CL68_9CHLR</name>
<sequence>AGQDSIEREYDNIRAAWLWALGAGEWAALWPAAEPLFDYWMNRGSWDDGRNLLLRAVQAAMPADTRGYAVALVALATLLARTGHATEAQPYAEEGHRRALQTGEPNTIALAEMHGALLAADRAARERHFLAALDAGRTAQNRPLLARALMLYGDFLRDAGALAQARASYDESLALARALSD</sequence>
<organism evidence="1 2">
    <name type="scientific">Kouleothrix aurantiaca</name>
    <dbReference type="NCBI Taxonomy" id="186479"/>
    <lineage>
        <taxon>Bacteria</taxon>
        <taxon>Bacillati</taxon>
        <taxon>Chloroflexota</taxon>
        <taxon>Chloroflexia</taxon>
        <taxon>Chloroflexales</taxon>
        <taxon>Roseiflexineae</taxon>
        <taxon>Roseiflexaceae</taxon>
        <taxon>Kouleothrix</taxon>
    </lineage>
</organism>
<protein>
    <recommendedName>
        <fullName evidence="3">MalT-like TPR region domain-containing protein</fullName>
    </recommendedName>
</protein>
<dbReference type="InterPro" id="IPR011990">
    <property type="entry name" value="TPR-like_helical_dom_sf"/>
</dbReference>
<evidence type="ECO:0000313" key="1">
    <source>
        <dbReference type="EMBL" id="KPV46169.1"/>
    </source>
</evidence>
<dbReference type="EMBL" id="LJCR01003617">
    <property type="protein sequence ID" value="KPV46169.1"/>
    <property type="molecule type" value="Genomic_DNA"/>
</dbReference>
<dbReference type="Gene3D" id="1.25.40.10">
    <property type="entry name" value="Tetratricopeptide repeat domain"/>
    <property type="match status" value="1"/>
</dbReference>
<comment type="caution">
    <text evidence="1">The sequence shown here is derived from an EMBL/GenBank/DDBJ whole genome shotgun (WGS) entry which is preliminary data.</text>
</comment>
<dbReference type="Proteomes" id="UP000050509">
    <property type="component" value="Unassembled WGS sequence"/>
</dbReference>
<dbReference type="SUPFAM" id="SSF48452">
    <property type="entry name" value="TPR-like"/>
    <property type="match status" value="1"/>
</dbReference>
<evidence type="ECO:0008006" key="3">
    <source>
        <dbReference type="Google" id="ProtNLM"/>
    </source>
</evidence>
<feature type="non-terminal residue" evidence="1">
    <location>
        <position position="1"/>
    </location>
</feature>
<evidence type="ECO:0000313" key="2">
    <source>
        <dbReference type="Proteomes" id="UP000050509"/>
    </source>
</evidence>
<dbReference type="AlphaFoldDB" id="A0A0P9CL68"/>
<gene>
    <name evidence="1" type="ORF">SE17_43575</name>
</gene>